<feature type="region of interest" description="Disordered" evidence="1">
    <location>
        <begin position="1"/>
        <end position="38"/>
    </location>
</feature>
<protein>
    <submittedName>
        <fullName evidence="2">Uncharacterized protein</fullName>
    </submittedName>
</protein>
<name>A0A5J9V3Y1_9POAL</name>
<evidence type="ECO:0000313" key="3">
    <source>
        <dbReference type="Proteomes" id="UP000324897"/>
    </source>
</evidence>
<feature type="non-terminal residue" evidence="2">
    <location>
        <position position="1"/>
    </location>
</feature>
<proteinExistence type="predicted"/>
<reference evidence="2 3" key="1">
    <citation type="journal article" date="2019" name="Sci. Rep.">
        <title>A high-quality genome of Eragrostis curvula grass provides insights into Poaceae evolution and supports new strategies to enhance forage quality.</title>
        <authorList>
            <person name="Carballo J."/>
            <person name="Santos B.A.C.M."/>
            <person name="Zappacosta D."/>
            <person name="Garbus I."/>
            <person name="Selva J.P."/>
            <person name="Gallo C.A."/>
            <person name="Diaz A."/>
            <person name="Albertini E."/>
            <person name="Caccamo M."/>
            <person name="Echenique V."/>
        </authorList>
    </citation>
    <scope>NUCLEOTIDE SEQUENCE [LARGE SCALE GENOMIC DNA]</scope>
    <source>
        <strain evidence="3">cv. Victoria</strain>
        <tissue evidence="2">Leaf</tissue>
    </source>
</reference>
<accession>A0A5J9V3Y1</accession>
<dbReference type="EMBL" id="RWGY01000011">
    <property type="protein sequence ID" value="TVU30107.1"/>
    <property type="molecule type" value="Genomic_DNA"/>
</dbReference>
<feature type="compositionally biased region" description="Acidic residues" evidence="1">
    <location>
        <begin position="27"/>
        <end position="38"/>
    </location>
</feature>
<keyword evidence="3" id="KW-1185">Reference proteome</keyword>
<dbReference type="AlphaFoldDB" id="A0A5J9V3Y1"/>
<dbReference type="Gramene" id="TVU30107">
    <property type="protein sequence ID" value="TVU30107"/>
    <property type="gene ID" value="EJB05_21714"/>
</dbReference>
<gene>
    <name evidence="2" type="ORF">EJB05_21714</name>
</gene>
<sequence length="176" mass="20471">MADDEKRNPEKAGDDEAEEETSRAEEQMNDESTEEEMPEWIKLMRRAGDELEAKRLTWLESKCMGRSDAEAKRQESLESLRKYGLLRPGAVYLEMSDDVDDLEAERYVQPDAETRLAWMRSMGRRGLLGRSYVYIDDQTDYEAVRPILDSMEFLNVPCSYCCCRNKDSKDRPSTDE</sequence>
<organism evidence="2 3">
    <name type="scientific">Eragrostis curvula</name>
    <name type="common">weeping love grass</name>
    <dbReference type="NCBI Taxonomy" id="38414"/>
    <lineage>
        <taxon>Eukaryota</taxon>
        <taxon>Viridiplantae</taxon>
        <taxon>Streptophyta</taxon>
        <taxon>Embryophyta</taxon>
        <taxon>Tracheophyta</taxon>
        <taxon>Spermatophyta</taxon>
        <taxon>Magnoliopsida</taxon>
        <taxon>Liliopsida</taxon>
        <taxon>Poales</taxon>
        <taxon>Poaceae</taxon>
        <taxon>PACMAD clade</taxon>
        <taxon>Chloridoideae</taxon>
        <taxon>Eragrostideae</taxon>
        <taxon>Eragrostidinae</taxon>
        <taxon>Eragrostis</taxon>
    </lineage>
</organism>
<dbReference type="Proteomes" id="UP000324897">
    <property type="component" value="Chromosome 1"/>
</dbReference>
<evidence type="ECO:0000256" key="1">
    <source>
        <dbReference type="SAM" id="MobiDB-lite"/>
    </source>
</evidence>
<feature type="compositionally biased region" description="Basic and acidic residues" evidence="1">
    <location>
        <begin position="1"/>
        <end position="26"/>
    </location>
</feature>
<evidence type="ECO:0000313" key="2">
    <source>
        <dbReference type="EMBL" id="TVU30107.1"/>
    </source>
</evidence>
<comment type="caution">
    <text evidence="2">The sequence shown here is derived from an EMBL/GenBank/DDBJ whole genome shotgun (WGS) entry which is preliminary data.</text>
</comment>